<dbReference type="NCBIfam" id="TIGR00756">
    <property type="entry name" value="PPR"/>
    <property type="match status" value="5"/>
</dbReference>
<dbReference type="Pfam" id="PF20431">
    <property type="entry name" value="E_motif"/>
    <property type="match status" value="1"/>
</dbReference>
<evidence type="ECO:0000313" key="4">
    <source>
        <dbReference type="Proteomes" id="UP001497522"/>
    </source>
</evidence>
<feature type="repeat" description="PPR" evidence="2">
    <location>
        <begin position="304"/>
        <end position="338"/>
    </location>
</feature>
<name>A0ABP1AM99_9BRYO</name>
<feature type="repeat" description="PPR" evidence="2">
    <location>
        <begin position="22"/>
        <end position="53"/>
    </location>
</feature>
<feature type="repeat" description="PPR" evidence="2">
    <location>
        <begin position="203"/>
        <end position="237"/>
    </location>
</feature>
<feature type="repeat" description="PPR" evidence="2">
    <location>
        <begin position="340"/>
        <end position="374"/>
    </location>
</feature>
<dbReference type="InterPro" id="IPR002885">
    <property type="entry name" value="PPR_rpt"/>
</dbReference>
<accession>A0ABP1AM99</accession>
<evidence type="ECO:0000256" key="1">
    <source>
        <dbReference type="ARBA" id="ARBA00022737"/>
    </source>
</evidence>
<sequence length="667" mass="73464">MYAKCGSISDAWRVFDRMATQDVISWTAMILGLVKNGQVLEDATKVFNSMATHDVASWTAIIAGHVKSGQEEKALKLWQQMRVERVQPAPVTLVQVLNACASVAALEEGRWIHDLIIHRGYDSDVFLGNSLIDMYAKCGSIEDAERVFTSMVTRNVVSWNAIILGYSRYETNILVGNSLVDMYAKCGSIEDAQSVFNNMTTRNVISWTNMIWGRVKCGHGQKALELSQQMQSEGVQPDHVTFVGLLSACASVGAFEEGKKIHKQIIQNGCESDVFVGSSLVDMYTKCGSLQDAQSVFDRMATRNVFSWTALIFGYVNCGQGQKALELSRQMQHEGVQPDNVSISNSLIDMYVKCGSIADAQQVFNSMATRDVVSWNAMILVNMYAKCGSIEDAQRVFNNMASHDVVSWTAMILAHVNCGQAWKALELSQQMQNQGVQPDHVTFVGILNACSSLIDMYTKCGSIEDAQRVFNRMVTPDVIAWTAMLRGHAMHGRGREAIQHFEQMGQDGVEIDDVTFIALLSACNHAGLVDEGLHCFESMGSVYSIPATVKHYACMVDLLGRAGHLQEAQDLIKSGLGSAEDAAVWRSLLGACRIHGDVEMGENIAIRVIELDPGNDAAYVLLSNIYAAAGKWDLRAKVQQLRLDRGVEKQVGSTWIEVKNEVQHISS</sequence>
<keyword evidence="4" id="KW-1185">Reference proteome</keyword>
<dbReference type="InterPro" id="IPR046960">
    <property type="entry name" value="PPR_At4g14850-like_plant"/>
</dbReference>
<feature type="repeat" description="PPR" evidence="2">
    <location>
        <begin position="124"/>
        <end position="158"/>
    </location>
</feature>
<feature type="repeat" description="PPR" evidence="2">
    <location>
        <begin position="477"/>
        <end position="511"/>
    </location>
</feature>
<feature type="repeat" description="PPR" evidence="2">
    <location>
        <begin position="54"/>
        <end position="88"/>
    </location>
</feature>
<dbReference type="Proteomes" id="UP001497522">
    <property type="component" value="Chromosome 13"/>
</dbReference>
<dbReference type="SUPFAM" id="SSF48452">
    <property type="entry name" value="TPR-like"/>
    <property type="match status" value="1"/>
</dbReference>
<evidence type="ECO:0000256" key="2">
    <source>
        <dbReference type="PROSITE-ProRule" id="PRU00708"/>
    </source>
</evidence>
<protein>
    <recommendedName>
        <fullName evidence="5">Pentatricopeptide repeat-containing protein</fullName>
    </recommendedName>
</protein>
<dbReference type="InterPro" id="IPR011990">
    <property type="entry name" value="TPR-like_helical_dom_sf"/>
</dbReference>
<dbReference type="PROSITE" id="PS51375">
    <property type="entry name" value="PPR"/>
    <property type="match status" value="9"/>
</dbReference>
<dbReference type="PANTHER" id="PTHR47926">
    <property type="entry name" value="PENTATRICOPEPTIDE REPEAT-CONTAINING PROTEIN"/>
    <property type="match status" value="1"/>
</dbReference>
<evidence type="ECO:0000313" key="3">
    <source>
        <dbReference type="EMBL" id="CAK9863659.1"/>
    </source>
</evidence>
<dbReference type="InterPro" id="IPR046848">
    <property type="entry name" value="E_motif"/>
</dbReference>
<dbReference type="EMBL" id="OZ023714">
    <property type="protein sequence ID" value="CAK9863659.1"/>
    <property type="molecule type" value="Genomic_DNA"/>
</dbReference>
<proteinExistence type="predicted"/>
<gene>
    <name evidence="3" type="ORF">CSSPJE1EN2_LOCUS6654</name>
</gene>
<evidence type="ECO:0008006" key="5">
    <source>
        <dbReference type="Google" id="ProtNLM"/>
    </source>
</evidence>
<dbReference type="Pfam" id="PF01535">
    <property type="entry name" value="PPR"/>
    <property type="match status" value="4"/>
</dbReference>
<feature type="repeat" description="PPR" evidence="2">
    <location>
        <begin position="404"/>
        <end position="438"/>
    </location>
</feature>
<organism evidence="3 4">
    <name type="scientific">Sphagnum jensenii</name>
    <dbReference type="NCBI Taxonomy" id="128206"/>
    <lineage>
        <taxon>Eukaryota</taxon>
        <taxon>Viridiplantae</taxon>
        <taxon>Streptophyta</taxon>
        <taxon>Embryophyta</taxon>
        <taxon>Bryophyta</taxon>
        <taxon>Sphagnophytina</taxon>
        <taxon>Sphagnopsida</taxon>
        <taxon>Sphagnales</taxon>
        <taxon>Sphagnaceae</taxon>
        <taxon>Sphagnum</taxon>
    </lineage>
</organism>
<feature type="repeat" description="PPR" evidence="2">
    <location>
        <begin position="238"/>
        <end position="272"/>
    </location>
</feature>
<dbReference type="Gene3D" id="1.25.40.10">
    <property type="entry name" value="Tetratricopeptide repeat domain"/>
    <property type="match status" value="6"/>
</dbReference>
<reference evidence="3" key="1">
    <citation type="submission" date="2024-03" db="EMBL/GenBank/DDBJ databases">
        <authorList>
            <consortium name="ELIXIR-Norway"/>
            <consortium name="Elixir Norway"/>
        </authorList>
    </citation>
    <scope>NUCLEOTIDE SEQUENCE</scope>
</reference>
<dbReference type="Pfam" id="PF13041">
    <property type="entry name" value="PPR_2"/>
    <property type="match status" value="5"/>
</dbReference>
<keyword evidence="1" id="KW-0677">Repeat</keyword>